<sequence length="162" mass="18056">MSGVWNKVTSVFFQEEEDDTLKPEEMDQIAAAAEKDVWQEQDPKKARRNQVMAIPGNATPKKACEMVLVKAKAYEDLQNIAQNIKDQKVVIVNFEELDKETAQRMVDFLSGAVFALNGEPKKVSGSTFLFSSSQVDLAGQIMDPEVQAFSNAAAETPVSWRR</sequence>
<organism evidence="6 7">
    <name type="scientific">Candidatus Avidehalobacter gallistercoris</name>
    <dbReference type="NCBI Taxonomy" id="2840694"/>
    <lineage>
        <taxon>Bacteria</taxon>
        <taxon>Bacillati</taxon>
        <taxon>Bacillota</taxon>
        <taxon>Clostridia</taxon>
        <taxon>Eubacteriales</taxon>
        <taxon>Peptococcaceae</taxon>
        <taxon>Peptococcaceae incertae sedis</taxon>
        <taxon>Candidatus Avidehalobacter</taxon>
    </lineage>
</organism>
<dbReference type="Pfam" id="PF04472">
    <property type="entry name" value="SepF"/>
    <property type="match status" value="1"/>
</dbReference>
<dbReference type="AlphaFoldDB" id="A0A9D1HI37"/>
<dbReference type="HAMAP" id="MF_01197">
    <property type="entry name" value="SepF"/>
    <property type="match status" value="1"/>
</dbReference>
<reference evidence="6" key="1">
    <citation type="submission" date="2020-10" db="EMBL/GenBank/DDBJ databases">
        <authorList>
            <person name="Gilroy R."/>
        </authorList>
    </citation>
    <scope>NUCLEOTIDE SEQUENCE</scope>
    <source>
        <strain evidence="6">2830</strain>
    </source>
</reference>
<comment type="subunit">
    <text evidence="5">Homodimer. Interacts with FtsZ.</text>
</comment>
<dbReference type="InterPro" id="IPR007561">
    <property type="entry name" value="Cell_div_SepF/SepF-rel"/>
</dbReference>
<dbReference type="Gene3D" id="3.30.110.150">
    <property type="entry name" value="SepF-like protein"/>
    <property type="match status" value="1"/>
</dbReference>
<evidence type="ECO:0000313" key="7">
    <source>
        <dbReference type="Proteomes" id="UP000824124"/>
    </source>
</evidence>
<dbReference type="PANTHER" id="PTHR35798:SF1">
    <property type="entry name" value="CELL DIVISION PROTEIN SEPF"/>
    <property type="match status" value="1"/>
</dbReference>
<accession>A0A9D1HI37</accession>
<comment type="function">
    <text evidence="4 5">Cell division protein that is part of the divisome complex and is recruited early to the Z-ring. Probably stimulates Z-ring formation, perhaps through the cross-linking of FtsZ protofilaments. Its function overlaps with FtsA.</text>
</comment>
<name>A0A9D1HI37_9FIRM</name>
<evidence type="ECO:0000256" key="5">
    <source>
        <dbReference type="HAMAP-Rule" id="MF_01197"/>
    </source>
</evidence>
<dbReference type="GO" id="GO:0000917">
    <property type="term" value="P:division septum assembly"/>
    <property type="evidence" value="ECO:0007669"/>
    <property type="project" value="UniProtKB-KW"/>
</dbReference>
<gene>
    <name evidence="5 6" type="primary">sepF</name>
    <name evidence="6" type="ORF">IAB00_00350</name>
</gene>
<keyword evidence="1 5" id="KW-0132">Cell division</keyword>
<comment type="caution">
    <text evidence="6">The sequence shown here is derived from an EMBL/GenBank/DDBJ whole genome shotgun (WGS) entry which is preliminary data.</text>
</comment>
<keyword evidence="3 5" id="KW-0131">Cell cycle</keyword>
<dbReference type="InterPro" id="IPR023052">
    <property type="entry name" value="Cell_div_SepF"/>
</dbReference>
<dbReference type="GO" id="GO:0005737">
    <property type="term" value="C:cytoplasm"/>
    <property type="evidence" value="ECO:0007669"/>
    <property type="project" value="UniProtKB-SubCell"/>
</dbReference>
<evidence type="ECO:0000256" key="1">
    <source>
        <dbReference type="ARBA" id="ARBA00022618"/>
    </source>
</evidence>
<dbReference type="PANTHER" id="PTHR35798">
    <property type="entry name" value="CELL DIVISION PROTEIN SEPF"/>
    <property type="match status" value="1"/>
</dbReference>
<evidence type="ECO:0000256" key="3">
    <source>
        <dbReference type="ARBA" id="ARBA00023306"/>
    </source>
</evidence>
<evidence type="ECO:0000256" key="2">
    <source>
        <dbReference type="ARBA" id="ARBA00023210"/>
    </source>
</evidence>
<dbReference type="Proteomes" id="UP000824124">
    <property type="component" value="Unassembled WGS sequence"/>
</dbReference>
<comment type="similarity">
    <text evidence="5">Belongs to the SepF family.</text>
</comment>
<dbReference type="GO" id="GO:0043093">
    <property type="term" value="P:FtsZ-dependent cytokinesis"/>
    <property type="evidence" value="ECO:0007669"/>
    <property type="project" value="UniProtKB-UniRule"/>
</dbReference>
<keyword evidence="5" id="KW-0963">Cytoplasm</keyword>
<dbReference type="InterPro" id="IPR038594">
    <property type="entry name" value="SepF-like_sf"/>
</dbReference>
<evidence type="ECO:0000256" key="4">
    <source>
        <dbReference type="ARBA" id="ARBA00044936"/>
    </source>
</evidence>
<proteinExistence type="inferred from homology"/>
<protein>
    <recommendedName>
        <fullName evidence="5">Cell division protein SepF</fullName>
    </recommendedName>
</protein>
<dbReference type="EMBL" id="DVMH01000003">
    <property type="protein sequence ID" value="HIU09696.1"/>
    <property type="molecule type" value="Genomic_DNA"/>
</dbReference>
<evidence type="ECO:0000313" key="6">
    <source>
        <dbReference type="EMBL" id="HIU09696.1"/>
    </source>
</evidence>
<comment type="subcellular location">
    <subcellularLocation>
        <location evidence="5">Cytoplasm</location>
    </subcellularLocation>
    <text evidence="5">Localizes to the division site, in a FtsZ-dependent manner.</text>
</comment>
<keyword evidence="2 5" id="KW-0717">Septation</keyword>
<reference evidence="6" key="2">
    <citation type="journal article" date="2021" name="PeerJ">
        <title>Extensive microbial diversity within the chicken gut microbiome revealed by metagenomics and culture.</title>
        <authorList>
            <person name="Gilroy R."/>
            <person name="Ravi A."/>
            <person name="Getino M."/>
            <person name="Pursley I."/>
            <person name="Horton D.L."/>
            <person name="Alikhan N.F."/>
            <person name="Baker D."/>
            <person name="Gharbi K."/>
            <person name="Hall N."/>
            <person name="Watson M."/>
            <person name="Adriaenssens E.M."/>
            <person name="Foster-Nyarko E."/>
            <person name="Jarju S."/>
            <person name="Secka A."/>
            <person name="Antonio M."/>
            <person name="Oren A."/>
            <person name="Chaudhuri R.R."/>
            <person name="La Ragione R."/>
            <person name="Hildebrand F."/>
            <person name="Pallen M.J."/>
        </authorList>
    </citation>
    <scope>NUCLEOTIDE SEQUENCE</scope>
    <source>
        <strain evidence="6">2830</strain>
    </source>
</reference>